<keyword evidence="5" id="KW-1185">Reference proteome</keyword>
<reference evidence="4 5" key="1">
    <citation type="submission" date="2019-08" db="EMBL/GenBank/DDBJ databases">
        <title>Deep-cultivation of Planctomycetes and their phenomic and genomic characterization uncovers novel biology.</title>
        <authorList>
            <person name="Wiegand S."/>
            <person name="Jogler M."/>
            <person name="Boedeker C."/>
            <person name="Pinto D."/>
            <person name="Vollmers J."/>
            <person name="Rivas-Marin E."/>
            <person name="Kohn T."/>
            <person name="Peeters S.H."/>
            <person name="Heuer A."/>
            <person name="Rast P."/>
            <person name="Oberbeckmann S."/>
            <person name="Bunk B."/>
            <person name="Jeske O."/>
            <person name="Meyerdierks A."/>
            <person name="Storesund J.E."/>
            <person name="Kallscheuer N."/>
            <person name="Luecker S."/>
            <person name="Lage O.M."/>
            <person name="Pohl T."/>
            <person name="Merkel B.J."/>
            <person name="Hornburger P."/>
            <person name="Mueller R.-W."/>
            <person name="Bruemmer F."/>
            <person name="Labrenz M."/>
            <person name="Spormann A.M."/>
            <person name="Op den Camp H."/>
            <person name="Overmann J."/>
            <person name="Amann R."/>
            <person name="Jetten M.S.M."/>
            <person name="Mascher T."/>
            <person name="Medema M.H."/>
            <person name="Devos D.P."/>
            <person name="Kaster A.-K."/>
            <person name="Ovreas L."/>
            <person name="Rohde M."/>
            <person name="Galperin M.Y."/>
            <person name="Jogler C."/>
        </authorList>
    </citation>
    <scope>NUCLEOTIDE SEQUENCE [LARGE SCALE GENOMIC DNA]</scope>
    <source>
        <strain evidence="4 5">FC18</strain>
    </source>
</reference>
<evidence type="ECO:0000313" key="4">
    <source>
        <dbReference type="EMBL" id="QEG24893.1"/>
    </source>
</evidence>
<dbReference type="STRING" id="980251.GCA_001642875_01661"/>
<dbReference type="SUPFAM" id="SSF53649">
    <property type="entry name" value="Alkaline phosphatase-like"/>
    <property type="match status" value="1"/>
</dbReference>
<dbReference type="AlphaFoldDB" id="A0A5B9PRJ9"/>
<dbReference type="Gene3D" id="3.40.720.10">
    <property type="entry name" value="Alkaline Phosphatase, subunit A"/>
    <property type="match status" value="1"/>
</dbReference>
<evidence type="ECO:0000256" key="1">
    <source>
        <dbReference type="ARBA" id="ARBA00008779"/>
    </source>
</evidence>
<name>A0A5B9PRJ9_9BACT</name>
<keyword evidence="2" id="KW-0378">Hydrolase</keyword>
<dbReference type="InterPro" id="IPR050738">
    <property type="entry name" value="Sulfatase"/>
</dbReference>
<sequence length="95" mass="10610">MIRRGPKMETIAKYSPDKIAKVPGVTAQTRSVYAAMVNEMDQGIGKLLSKVDAIGFKDNTVAWFLSDYECMKRTNDNRPLRGHNGNSHEGGLRVR</sequence>
<organism evidence="4 5">
    <name type="scientific">Mariniblastus fucicola</name>
    <dbReference type="NCBI Taxonomy" id="980251"/>
    <lineage>
        <taxon>Bacteria</taxon>
        <taxon>Pseudomonadati</taxon>
        <taxon>Planctomycetota</taxon>
        <taxon>Planctomycetia</taxon>
        <taxon>Pirellulales</taxon>
        <taxon>Pirellulaceae</taxon>
        <taxon>Mariniblastus</taxon>
    </lineage>
</organism>
<dbReference type="GO" id="GO:0004065">
    <property type="term" value="F:arylsulfatase activity"/>
    <property type="evidence" value="ECO:0007669"/>
    <property type="project" value="TreeGrafter"/>
</dbReference>
<dbReference type="PANTHER" id="PTHR42693:SF53">
    <property type="entry name" value="ENDO-4-O-SULFATASE"/>
    <property type="match status" value="1"/>
</dbReference>
<gene>
    <name evidence="4" type="ORF">MFFC18_48160</name>
</gene>
<dbReference type="KEGG" id="mff:MFFC18_48160"/>
<accession>A0A5B9PRJ9</accession>
<evidence type="ECO:0000256" key="3">
    <source>
        <dbReference type="SAM" id="MobiDB-lite"/>
    </source>
</evidence>
<feature type="region of interest" description="Disordered" evidence="3">
    <location>
        <begin position="75"/>
        <end position="95"/>
    </location>
</feature>
<proteinExistence type="inferred from homology"/>
<dbReference type="InterPro" id="IPR017850">
    <property type="entry name" value="Alkaline_phosphatase_core_sf"/>
</dbReference>
<dbReference type="PANTHER" id="PTHR42693">
    <property type="entry name" value="ARYLSULFATASE FAMILY MEMBER"/>
    <property type="match status" value="1"/>
</dbReference>
<dbReference type="Proteomes" id="UP000322214">
    <property type="component" value="Chromosome"/>
</dbReference>
<protein>
    <submittedName>
        <fullName evidence="4">Sulfatase</fullName>
    </submittedName>
</protein>
<comment type="similarity">
    <text evidence="1">Belongs to the sulfatase family.</text>
</comment>
<evidence type="ECO:0000313" key="5">
    <source>
        <dbReference type="Proteomes" id="UP000322214"/>
    </source>
</evidence>
<evidence type="ECO:0000256" key="2">
    <source>
        <dbReference type="ARBA" id="ARBA00022801"/>
    </source>
</evidence>
<dbReference type="EMBL" id="CP042912">
    <property type="protein sequence ID" value="QEG24893.1"/>
    <property type="molecule type" value="Genomic_DNA"/>
</dbReference>